<dbReference type="RefSeq" id="WP_053073104.1">
    <property type="nucleotide sequence ID" value="NZ_CP011913.1"/>
</dbReference>
<accession>A0ABM5TZQ2</accession>
<dbReference type="Proteomes" id="UP000036185">
    <property type="component" value="Chromosome"/>
</dbReference>
<proteinExistence type="predicted"/>
<dbReference type="EMBL" id="CP011913">
    <property type="protein sequence ID" value="AKN76146.1"/>
    <property type="molecule type" value="Genomic_DNA"/>
</dbReference>
<reference evidence="1 2" key="1">
    <citation type="journal article" date="2014" name="Int. J. Syst. Evol. Microbiol.">
        <title>Draft Genome Sequence of Corynebacterium ulcerans FRC58, Isolated from the Bronchitic Aspiration of a Patient in France.</title>
        <authorList>
            <person name="Silva Ado S."/>
            <person name="Barauna R.A."/>
            <person name="de Sa P.C."/>
            <person name="das Gracas D.A."/>
            <person name="Carneiro A.R."/>
            <person name="Thouvenin M."/>
            <person name="Azevedo V."/>
            <person name="Badell E."/>
            <person name="Guiso N."/>
            <person name="da Silva A.L."/>
            <person name="Ramos R.T."/>
        </authorList>
    </citation>
    <scope>NUCLEOTIDE SEQUENCE [LARGE SCALE GENOMIC DNA]</scope>
    <source>
        <strain evidence="1 2">FRC58</strain>
    </source>
</reference>
<gene>
    <name evidence="1" type="ORF">CulFRC58_0292</name>
</gene>
<name>A0ABM5TZQ2_CORUL</name>
<evidence type="ECO:0008006" key="3">
    <source>
        <dbReference type="Google" id="ProtNLM"/>
    </source>
</evidence>
<keyword evidence="2" id="KW-1185">Reference proteome</keyword>
<protein>
    <recommendedName>
        <fullName evidence="3">HTH cro/C1-type domain-containing protein</fullName>
    </recommendedName>
</protein>
<sequence>MERIELWIRRTVGNASDREIGKLAQIGQSTLSRQRRDGTVTVETAVKIARAYQVSVIPALIALDVVTEDDLKEFAMDAAIEDADDDTLGREVIKRMKQGSALMAMPIGEAENQLEVRLSSE</sequence>
<evidence type="ECO:0000313" key="2">
    <source>
        <dbReference type="Proteomes" id="UP000036185"/>
    </source>
</evidence>
<evidence type="ECO:0000313" key="1">
    <source>
        <dbReference type="EMBL" id="AKN76146.1"/>
    </source>
</evidence>
<organism evidence="1 2">
    <name type="scientific">Corynebacterium ulcerans FRC58</name>
    <dbReference type="NCBI Taxonomy" id="1408268"/>
    <lineage>
        <taxon>Bacteria</taxon>
        <taxon>Bacillati</taxon>
        <taxon>Actinomycetota</taxon>
        <taxon>Actinomycetes</taxon>
        <taxon>Mycobacteriales</taxon>
        <taxon>Corynebacteriaceae</taxon>
        <taxon>Corynebacterium</taxon>
    </lineage>
</organism>